<evidence type="ECO:0000313" key="2">
    <source>
        <dbReference type="EMBL" id="EGD24460.1"/>
    </source>
</evidence>
<organism evidence="2 3">
    <name type="scientific">Prescottella equi ATCC 33707</name>
    <dbReference type="NCBI Taxonomy" id="525370"/>
    <lineage>
        <taxon>Bacteria</taxon>
        <taxon>Bacillati</taxon>
        <taxon>Actinomycetota</taxon>
        <taxon>Actinomycetes</taxon>
        <taxon>Mycobacteriales</taxon>
        <taxon>Nocardiaceae</taxon>
        <taxon>Prescottella</taxon>
    </lineage>
</organism>
<accession>F1TJC3</accession>
<reference evidence="2" key="1">
    <citation type="submission" date="2011-01" db="EMBL/GenBank/DDBJ databases">
        <authorList>
            <person name="Muzny D."/>
            <person name="Qin X."/>
            <person name="Buhay C."/>
            <person name="Dugan-Rocha S."/>
            <person name="Ding Y."/>
            <person name="Chen G."/>
            <person name="Hawes A."/>
            <person name="Holder M."/>
            <person name="Jhangiani S."/>
            <person name="Johnson A."/>
            <person name="Khan Z."/>
            <person name="Li Z."/>
            <person name="Liu W."/>
            <person name="Liu X."/>
            <person name="Perez L."/>
            <person name="Shen H."/>
            <person name="Wang Q."/>
            <person name="Watt J."/>
            <person name="Xi L."/>
            <person name="Xin Y."/>
            <person name="Zhou J."/>
            <person name="Deng J."/>
            <person name="Jiang H."/>
            <person name="Liu Y."/>
            <person name="Qu J."/>
            <person name="Song X.-Z."/>
            <person name="Zhang L."/>
            <person name="Villasana D."/>
            <person name="Johnson A."/>
            <person name="Liu J."/>
            <person name="Liyanage D."/>
            <person name="Lorensuhewa L."/>
            <person name="Robinson T."/>
            <person name="Song A."/>
            <person name="Song B.-B."/>
            <person name="Dinh H."/>
            <person name="Thornton R."/>
            <person name="Coyle M."/>
            <person name="Francisco L."/>
            <person name="Jackson L."/>
            <person name="Javaid M."/>
            <person name="Korchina V."/>
            <person name="Kovar C."/>
            <person name="Mata R."/>
            <person name="Mathew T."/>
            <person name="Ngo R."/>
            <person name="Nguyen L."/>
            <person name="Nguyen N."/>
            <person name="Okwuonu G."/>
            <person name="Ongeri F."/>
            <person name="Pham C."/>
            <person name="Simmons D."/>
            <person name="Wilczek-Boney K."/>
            <person name="Hale W."/>
            <person name="Jakkamsetti A."/>
            <person name="Pham P."/>
            <person name="Ruth R."/>
            <person name="San Lucas F."/>
            <person name="Warren J."/>
            <person name="Zhang J."/>
            <person name="Zhao Z."/>
            <person name="Zhou C."/>
            <person name="Zhu D."/>
            <person name="Lee S."/>
            <person name="Bess C."/>
            <person name="Blankenburg K."/>
            <person name="Forbes L."/>
            <person name="Fu Q."/>
            <person name="Gubbala S."/>
            <person name="Hirani K."/>
            <person name="Jayaseelan J.C."/>
            <person name="Lara F."/>
            <person name="Munidasa M."/>
            <person name="Palculict T."/>
            <person name="Patil S."/>
            <person name="Pu L.-L."/>
            <person name="Saada N."/>
            <person name="Tang L."/>
            <person name="Weissenberger G."/>
            <person name="Zhu Y."/>
            <person name="Hemphill L."/>
            <person name="Shang Y."/>
            <person name="Youmans B."/>
            <person name="Ayvaz T."/>
            <person name="Ross M."/>
            <person name="Santibanez J."/>
            <person name="Aqrawi P."/>
            <person name="Gross S."/>
            <person name="Joshi V."/>
            <person name="Fowler G."/>
            <person name="Nazareth L."/>
            <person name="Reid J."/>
            <person name="Worley K."/>
            <person name="Petrosino J."/>
            <person name="Highlander S."/>
            <person name="Gibbs R."/>
        </authorList>
    </citation>
    <scope>NUCLEOTIDE SEQUENCE [LARGE SCALE GENOMIC DNA]</scope>
    <source>
        <strain evidence="2">ATCC 33707</strain>
    </source>
</reference>
<feature type="region of interest" description="Disordered" evidence="1">
    <location>
        <begin position="1"/>
        <end position="55"/>
    </location>
</feature>
<dbReference type="EMBL" id="ADNW02000009">
    <property type="protein sequence ID" value="EGD24460.1"/>
    <property type="molecule type" value="Genomic_DNA"/>
</dbReference>
<sequence length="55" mass="5782">MNMSLPSGRGSSDVAEIPAAARRNPRPEWPSPIVTRTQYQPGTPTGAGFERSAAG</sequence>
<dbReference type="HOGENOM" id="CLU_3029434_0_0_11"/>
<feature type="compositionally biased region" description="Polar residues" evidence="1">
    <location>
        <begin position="34"/>
        <end position="43"/>
    </location>
</feature>
<evidence type="ECO:0000313" key="3">
    <source>
        <dbReference type="Proteomes" id="UP000004245"/>
    </source>
</evidence>
<protein>
    <submittedName>
        <fullName evidence="2">Uncharacterized protein</fullName>
    </submittedName>
</protein>
<comment type="caution">
    <text evidence="2">The sequence shown here is derived from an EMBL/GenBank/DDBJ whole genome shotgun (WGS) entry which is preliminary data.</text>
</comment>
<proteinExistence type="predicted"/>
<name>F1TJC3_RHOHA</name>
<evidence type="ECO:0000256" key="1">
    <source>
        <dbReference type="SAM" id="MobiDB-lite"/>
    </source>
</evidence>
<keyword evidence="3" id="KW-1185">Reference proteome</keyword>
<gene>
    <name evidence="2" type="ORF">HMPREF0724_11996</name>
</gene>
<dbReference type="Proteomes" id="UP000004245">
    <property type="component" value="Unassembled WGS sequence"/>
</dbReference>
<dbReference type="AlphaFoldDB" id="F1TJC3"/>